<keyword evidence="8" id="KW-1185">Reference proteome</keyword>
<dbReference type="InterPro" id="IPR018338">
    <property type="entry name" value="Carbonic_anhydrase_a-class_CS"/>
</dbReference>
<dbReference type="GO" id="GO:0008270">
    <property type="term" value="F:zinc ion binding"/>
    <property type="evidence" value="ECO:0007669"/>
    <property type="project" value="InterPro"/>
</dbReference>
<dbReference type="PROSITE" id="PS00162">
    <property type="entry name" value="ALPHA_CA_1"/>
    <property type="match status" value="1"/>
</dbReference>
<organism evidence="7 8">
    <name type="scientific">Athelia psychrophila</name>
    <dbReference type="NCBI Taxonomy" id="1759441"/>
    <lineage>
        <taxon>Eukaryota</taxon>
        <taxon>Fungi</taxon>
        <taxon>Dikarya</taxon>
        <taxon>Basidiomycota</taxon>
        <taxon>Agaricomycotina</taxon>
        <taxon>Agaricomycetes</taxon>
        <taxon>Agaricomycetidae</taxon>
        <taxon>Atheliales</taxon>
        <taxon>Atheliaceae</taxon>
        <taxon>Athelia</taxon>
    </lineage>
</organism>
<keyword evidence="3" id="KW-0862">Zinc</keyword>
<sequence length="176" mass="19218">MPHTFKVFRGSPSGAIVESETTRPDLSAGQVLLRITYSGLCGTDAHMREKDMALGHEGVGVVVEVGTGVQSFKVGDRAGRGFEHDSCTHCEQCLSERETFCPECQMYGVYDLDQGSQVLTNPLDCTKDTVPPSTDHLHHPQASIPHLASHLTPSEHRVDLAHYEAEMHFVFTAAGQ</sequence>
<keyword evidence="4" id="KW-0560">Oxidoreductase</keyword>
<name>A0A166LAF4_9AGAM</name>
<keyword evidence="5" id="KW-0520">NAD</keyword>
<dbReference type="PROSITE" id="PS00059">
    <property type="entry name" value="ADH_ZINC"/>
    <property type="match status" value="1"/>
</dbReference>
<proteinExistence type="predicted"/>
<evidence type="ECO:0000256" key="1">
    <source>
        <dbReference type="ARBA" id="ARBA00001947"/>
    </source>
</evidence>
<dbReference type="Pfam" id="PF08240">
    <property type="entry name" value="ADH_N"/>
    <property type="match status" value="1"/>
</dbReference>
<evidence type="ECO:0000256" key="2">
    <source>
        <dbReference type="ARBA" id="ARBA00022723"/>
    </source>
</evidence>
<evidence type="ECO:0000256" key="3">
    <source>
        <dbReference type="ARBA" id="ARBA00022833"/>
    </source>
</evidence>
<dbReference type="GO" id="GO:0005737">
    <property type="term" value="C:cytoplasm"/>
    <property type="evidence" value="ECO:0007669"/>
    <property type="project" value="TreeGrafter"/>
</dbReference>
<dbReference type="PANTHER" id="PTHR42940:SF3">
    <property type="entry name" value="ALCOHOL DEHYDROGENASE 1-RELATED"/>
    <property type="match status" value="1"/>
</dbReference>
<dbReference type="Proteomes" id="UP000076532">
    <property type="component" value="Unassembled WGS sequence"/>
</dbReference>
<protein>
    <submittedName>
        <fullName evidence="7">GroES-like protein</fullName>
    </submittedName>
</protein>
<evidence type="ECO:0000256" key="4">
    <source>
        <dbReference type="ARBA" id="ARBA00023002"/>
    </source>
</evidence>
<evidence type="ECO:0000313" key="8">
    <source>
        <dbReference type="Proteomes" id="UP000076532"/>
    </source>
</evidence>
<keyword evidence="2" id="KW-0479">Metal-binding</keyword>
<dbReference type="OrthoDB" id="1879366at2759"/>
<dbReference type="STRING" id="436010.A0A166LAF4"/>
<dbReference type="AlphaFoldDB" id="A0A166LAF4"/>
<dbReference type="SUPFAM" id="SSF50129">
    <property type="entry name" value="GroES-like"/>
    <property type="match status" value="1"/>
</dbReference>
<reference evidence="7 8" key="1">
    <citation type="journal article" date="2016" name="Mol. Biol. Evol.">
        <title>Comparative Genomics of Early-Diverging Mushroom-Forming Fungi Provides Insights into the Origins of Lignocellulose Decay Capabilities.</title>
        <authorList>
            <person name="Nagy L.G."/>
            <person name="Riley R."/>
            <person name="Tritt A."/>
            <person name="Adam C."/>
            <person name="Daum C."/>
            <person name="Floudas D."/>
            <person name="Sun H."/>
            <person name="Yadav J.S."/>
            <person name="Pangilinan J."/>
            <person name="Larsson K.H."/>
            <person name="Matsuura K."/>
            <person name="Barry K."/>
            <person name="Labutti K."/>
            <person name="Kuo R."/>
            <person name="Ohm R.A."/>
            <person name="Bhattacharya S.S."/>
            <person name="Shirouzu T."/>
            <person name="Yoshinaga Y."/>
            <person name="Martin F.M."/>
            <person name="Grigoriev I.V."/>
            <person name="Hibbett D.S."/>
        </authorList>
    </citation>
    <scope>NUCLEOTIDE SEQUENCE [LARGE SCALE GENOMIC DNA]</scope>
    <source>
        <strain evidence="7 8">CBS 109695</strain>
    </source>
</reference>
<evidence type="ECO:0000313" key="7">
    <source>
        <dbReference type="EMBL" id="KZP22745.1"/>
    </source>
</evidence>
<dbReference type="EMBL" id="KV417537">
    <property type="protein sequence ID" value="KZP22745.1"/>
    <property type="molecule type" value="Genomic_DNA"/>
</dbReference>
<dbReference type="InterPro" id="IPR011032">
    <property type="entry name" value="GroES-like_sf"/>
</dbReference>
<dbReference type="InterPro" id="IPR002328">
    <property type="entry name" value="ADH_Zn_CS"/>
</dbReference>
<evidence type="ECO:0000259" key="6">
    <source>
        <dbReference type="Pfam" id="PF08240"/>
    </source>
</evidence>
<feature type="domain" description="Alcohol dehydrogenase-like N-terminal" evidence="6">
    <location>
        <begin position="28"/>
        <end position="115"/>
    </location>
</feature>
<evidence type="ECO:0000256" key="5">
    <source>
        <dbReference type="ARBA" id="ARBA00023027"/>
    </source>
</evidence>
<dbReference type="Gene3D" id="3.90.180.10">
    <property type="entry name" value="Medium-chain alcohol dehydrogenases, catalytic domain"/>
    <property type="match status" value="1"/>
</dbReference>
<dbReference type="GO" id="GO:0004089">
    <property type="term" value="F:carbonate dehydratase activity"/>
    <property type="evidence" value="ECO:0007669"/>
    <property type="project" value="InterPro"/>
</dbReference>
<dbReference type="PANTHER" id="PTHR42940">
    <property type="entry name" value="ALCOHOL DEHYDROGENASE 1-RELATED"/>
    <property type="match status" value="1"/>
</dbReference>
<accession>A0A166LAF4</accession>
<gene>
    <name evidence="7" type="ORF">FIBSPDRAFT_1043336</name>
</gene>
<dbReference type="InterPro" id="IPR013154">
    <property type="entry name" value="ADH-like_N"/>
</dbReference>
<dbReference type="GO" id="GO:0004022">
    <property type="term" value="F:alcohol dehydrogenase (NAD+) activity"/>
    <property type="evidence" value="ECO:0007669"/>
    <property type="project" value="TreeGrafter"/>
</dbReference>
<comment type="cofactor">
    <cofactor evidence="1">
        <name>Zn(2+)</name>
        <dbReference type="ChEBI" id="CHEBI:29105"/>
    </cofactor>
</comment>